<dbReference type="EMBL" id="OOIN01000002">
    <property type="protein sequence ID" value="SPO21197.1"/>
    <property type="molecule type" value="Genomic_DNA"/>
</dbReference>
<keyword evidence="3" id="KW-1185">Reference proteome</keyword>
<feature type="region of interest" description="Disordered" evidence="1">
    <location>
        <begin position="749"/>
        <end position="839"/>
    </location>
</feature>
<dbReference type="Proteomes" id="UP000324022">
    <property type="component" value="Unassembled WGS sequence"/>
</dbReference>
<organism evidence="2 3">
    <name type="scientific">Ustilago trichophora</name>
    <dbReference type="NCBI Taxonomy" id="86804"/>
    <lineage>
        <taxon>Eukaryota</taxon>
        <taxon>Fungi</taxon>
        <taxon>Dikarya</taxon>
        <taxon>Basidiomycota</taxon>
        <taxon>Ustilaginomycotina</taxon>
        <taxon>Ustilaginomycetes</taxon>
        <taxon>Ustilaginales</taxon>
        <taxon>Ustilaginaceae</taxon>
        <taxon>Ustilago</taxon>
    </lineage>
</organism>
<feature type="compositionally biased region" description="Basic and acidic residues" evidence="1">
    <location>
        <begin position="20"/>
        <end position="34"/>
    </location>
</feature>
<evidence type="ECO:0000313" key="3">
    <source>
        <dbReference type="Proteomes" id="UP000324022"/>
    </source>
</evidence>
<feature type="compositionally biased region" description="Polar residues" evidence="1">
    <location>
        <begin position="806"/>
        <end position="826"/>
    </location>
</feature>
<feature type="region of interest" description="Disordered" evidence="1">
    <location>
        <begin position="1"/>
        <end position="52"/>
    </location>
</feature>
<sequence length="892" mass="98057">MHGGLKVAPIPTTRSFSDSSYRREDDSQRWEQQVKEQPISPPSSRKAEEANVGLFTEEVADAEPTLEYLDSLKPRTRRFRKDDHRPKRGNVNPFSKSASSKGNLEDKLWERTKARLNASFTRDQLVTLARAAKLPGSYARSIRKDELVRRIMLHRFGMEDARERADREKREDMDKRSVHIAFRPPELYLLLARGSNTVRQEAGKARVVILPQAPAKKDTETGDSNEKLGFWIRGKDEGIAQMTRWVQEFKQSVKIKEEEVVLSGEAGEAAVEVLPAELVRLISQLSNCFMEASPVKDGKVKLSLAYLRERDAQKAVLLLRQYQAESAEAIHRIGAAAYNDGLDTPRKYSMLPFVPNEPTSWIKQADDLLYSSTSDVEFRVSHLPDMNAFSLLPAAKLPGMNMKGWSHGGDLSFSEPLQSLLEAATASAAQNPSSSLTTGKAEVECSAILGHILFSHGGLNLADEGLSETEALSRLSDPLASPRPGIWPIEHVLDWTRNFHMRFGREPSRFIPTTLFRSQKNISLDIWLERQGYLLANKGTLDAAREQIVLVYQPAERAYSGVGGKLELVIRRRRVEERDASTSAKKKASPRWDLDSARWVTKVEGDMMLPEKSADLRLCAKMIYPLGEADLAAVRESLATYLNIRTSTATNSIPEAVEAAEQDAETETLDELEADASDILGSETEVVDRSSAPPDPEEAEANSSSASQSLATRLNALPPSVLALPSMGKLGLESATKTTVRTYVQRSSLPSAAPVTMSEAEAQATRPLSSAEASAADDTESEAVVDESSTVSAAIDGAEEAAEMTSVESQVATENATSAEPSSASQAALKETSEVKTPFSPSLIREVSQDLVTKATAESLRITWGVQQTAPKWINVVEAISTLVDRHDTSVR</sequence>
<dbReference type="AlphaFoldDB" id="A0A5C3DUT9"/>
<dbReference type="OrthoDB" id="2550943at2759"/>
<feature type="region of interest" description="Disordered" evidence="1">
    <location>
        <begin position="80"/>
        <end position="103"/>
    </location>
</feature>
<proteinExistence type="predicted"/>
<feature type="region of interest" description="Disordered" evidence="1">
    <location>
        <begin position="677"/>
        <end position="710"/>
    </location>
</feature>
<evidence type="ECO:0000313" key="2">
    <source>
        <dbReference type="EMBL" id="SPO21197.1"/>
    </source>
</evidence>
<feature type="compositionally biased region" description="Low complexity" evidence="1">
    <location>
        <begin position="701"/>
        <end position="710"/>
    </location>
</feature>
<accession>A0A5C3DUT9</accession>
<name>A0A5C3DUT9_9BASI</name>
<gene>
    <name evidence="2" type="ORF">UTRI_00674</name>
</gene>
<feature type="compositionally biased region" description="Polar residues" evidence="1">
    <location>
        <begin position="92"/>
        <end position="102"/>
    </location>
</feature>
<reference evidence="2 3" key="1">
    <citation type="submission" date="2018-03" db="EMBL/GenBank/DDBJ databases">
        <authorList>
            <person name="Guldener U."/>
        </authorList>
    </citation>
    <scope>NUCLEOTIDE SEQUENCE [LARGE SCALE GENOMIC DNA]</scope>
    <source>
        <strain evidence="2 3">NBRC100155</strain>
    </source>
</reference>
<evidence type="ECO:0000256" key="1">
    <source>
        <dbReference type="SAM" id="MobiDB-lite"/>
    </source>
</evidence>
<protein>
    <submittedName>
        <fullName evidence="2">Uncharacterized protein</fullName>
    </submittedName>
</protein>
<feature type="compositionally biased region" description="Acidic residues" evidence="1">
    <location>
        <begin position="775"/>
        <end position="785"/>
    </location>
</feature>